<dbReference type="InterPro" id="IPR001387">
    <property type="entry name" value="Cro/C1-type_HTH"/>
</dbReference>
<evidence type="ECO:0000259" key="1">
    <source>
        <dbReference type="PROSITE" id="PS50943"/>
    </source>
</evidence>
<name>A0AAE3NS98_9RHOB</name>
<gene>
    <name evidence="2" type="ORF">P1J78_10095</name>
</gene>
<dbReference type="SMART" id="SM00530">
    <property type="entry name" value="HTH_XRE"/>
    <property type="match status" value="1"/>
</dbReference>
<reference evidence="2" key="1">
    <citation type="submission" date="2023-03" db="EMBL/GenBank/DDBJ databases">
        <title>Multiphase analysis and comparison of six strains from genera Psychromarinibacter, Lutimaribacter, and Maritimibacter, including a novel species: Psychromarinibacter sediminicola sp. nov.</title>
        <authorList>
            <person name="Wang Y.-H."/>
            <person name="Ye M.-Q."/>
            <person name="Du Z.-J."/>
        </authorList>
    </citation>
    <scope>NUCLEOTIDE SEQUENCE</scope>
    <source>
        <strain evidence="2">C21-152</strain>
    </source>
</reference>
<dbReference type="PROSITE" id="PS50943">
    <property type="entry name" value="HTH_CROC1"/>
    <property type="match status" value="1"/>
</dbReference>
<feature type="domain" description="HTH cro/C1-type" evidence="1">
    <location>
        <begin position="9"/>
        <end position="53"/>
    </location>
</feature>
<dbReference type="Gene3D" id="1.10.260.40">
    <property type="entry name" value="lambda repressor-like DNA-binding domains"/>
    <property type="match status" value="1"/>
</dbReference>
<dbReference type="EMBL" id="JARGYC010000022">
    <property type="protein sequence ID" value="MDF0601081.1"/>
    <property type="molecule type" value="Genomic_DNA"/>
</dbReference>
<proteinExistence type="predicted"/>
<dbReference type="RefSeq" id="WP_275567223.1">
    <property type="nucleotide sequence ID" value="NZ_JARGYC010000022.1"/>
</dbReference>
<sequence>MRHLRGESTQAEFAERLGLTRSALANYENGRTKPKPSLLREISRKLGISEDFLLSGQVRNEYELNLVVTGRGMLNESHTTHDEEAILRLLRAIPPNYVKEIVEKLLELVELKPEVRERLNGPGIETDLALLAEIYRKGGVFDKGQHPLEAEEWLERYAKLARSEH</sequence>
<comment type="caution">
    <text evidence="2">The sequence shown here is derived from an EMBL/GenBank/DDBJ whole genome shotgun (WGS) entry which is preliminary data.</text>
</comment>
<accession>A0AAE3NS98</accession>
<keyword evidence="3" id="KW-1185">Reference proteome</keyword>
<dbReference type="AlphaFoldDB" id="A0AAE3NS98"/>
<dbReference type="CDD" id="cd00093">
    <property type="entry name" value="HTH_XRE"/>
    <property type="match status" value="1"/>
</dbReference>
<dbReference type="SUPFAM" id="SSF47413">
    <property type="entry name" value="lambda repressor-like DNA-binding domains"/>
    <property type="match status" value="1"/>
</dbReference>
<dbReference type="InterPro" id="IPR010982">
    <property type="entry name" value="Lambda_DNA-bd_dom_sf"/>
</dbReference>
<dbReference type="Proteomes" id="UP001220964">
    <property type="component" value="Unassembled WGS sequence"/>
</dbReference>
<dbReference type="Pfam" id="PF01381">
    <property type="entry name" value="HTH_3"/>
    <property type="match status" value="1"/>
</dbReference>
<organism evidence="2 3">
    <name type="scientific">Psychromarinibacter sediminicola</name>
    <dbReference type="NCBI Taxonomy" id="3033385"/>
    <lineage>
        <taxon>Bacteria</taxon>
        <taxon>Pseudomonadati</taxon>
        <taxon>Pseudomonadota</taxon>
        <taxon>Alphaproteobacteria</taxon>
        <taxon>Rhodobacterales</taxon>
        <taxon>Paracoccaceae</taxon>
        <taxon>Psychromarinibacter</taxon>
    </lineage>
</organism>
<dbReference type="GO" id="GO:0003677">
    <property type="term" value="F:DNA binding"/>
    <property type="evidence" value="ECO:0007669"/>
    <property type="project" value="InterPro"/>
</dbReference>
<protein>
    <submittedName>
        <fullName evidence="2">Helix-turn-helix domain-containing protein</fullName>
    </submittedName>
</protein>
<evidence type="ECO:0000313" key="2">
    <source>
        <dbReference type="EMBL" id="MDF0601081.1"/>
    </source>
</evidence>
<evidence type="ECO:0000313" key="3">
    <source>
        <dbReference type="Proteomes" id="UP001220964"/>
    </source>
</evidence>